<protein>
    <recommendedName>
        <fullName evidence="1">Putative restriction endonuclease domain-containing protein</fullName>
    </recommendedName>
</protein>
<keyword evidence="3" id="KW-1185">Reference proteome</keyword>
<gene>
    <name evidence="2" type="ordered locus">TREPR_1090</name>
</gene>
<evidence type="ECO:0000313" key="3">
    <source>
        <dbReference type="Proteomes" id="UP000009223"/>
    </source>
</evidence>
<reference evidence="3" key="1">
    <citation type="submission" date="2009-12" db="EMBL/GenBank/DDBJ databases">
        <title>Complete sequence of Treponema primitia strain ZAS-2.</title>
        <authorList>
            <person name="Tetu S.G."/>
            <person name="Matson E."/>
            <person name="Ren Q."/>
            <person name="Seshadri R."/>
            <person name="Elbourne L."/>
            <person name="Hassan K.A."/>
            <person name="Durkin A."/>
            <person name="Radune D."/>
            <person name="Mohamoud Y."/>
            <person name="Shay R."/>
            <person name="Jin S."/>
            <person name="Zhang X."/>
            <person name="Lucey K."/>
            <person name="Ballor N.R."/>
            <person name="Ottesen E."/>
            <person name="Rosenthal R."/>
            <person name="Allen A."/>
            <person name="Leadbetter J.R."/>
            <person name="Paulsen I.T."/>
        </authorList>
    </citation>
    <scope>NUCLEOTIDE SEQUENCE [LARGE SCALE GENOMIC DNA]</scope>
    <source>
        <strain evidence="3">ATCC BAA-887 / DSM 12427 / ZAS-2</strain>
    </source>
</reference>
<sequence>MSGPVSVEAEKTHYTYADYLEWETDKRYELMDGEAYMMASPSVIHQRISMSLTVQFGSFLLGKPCEVFAAPLDVRLFPREDHSDDTVLQPDLFVVCDKTKLSKGSCDGAPDLVIEIVSPSNTVKEILKKFNYYLDAGVREYWIVDPDNKTVQVHILKDGHYVSGIYKTGAIPVSILPGLEIAITSFWEENPA</sequence>
<dbReference type="RefSeq" id="WP_015708981.1">
    <property type="nucleotide sequence ID" value="NC_015578.1"/>
</dbReference>
<dbReference type="OrthoDB" id="9808428at2"/>
<feature type="domain" description="Putative restriction endonuclease" evidence="1">
    <location>
        <begin position="17"/>
        <end position="183"/>
    </location>
</feature>
<reference evidence="2 3" key="2">
    <citation type="journal article" date="2011" name="ISME J.">
        <title>RNA-seq reveals cooperative metabolic interactions between two termite-gut spirochete species in co-culture.</title>
        <authorList>
            <person name="Rosenthal A.Z."/>
            <person name="Matson E.G."/>
            <person name="Eldar A."/>
            <person name="Leadbetter J.R."/>
        </authorList>
    </citation>
    <scope>NUCLEOTIDE SEQUENCE [LARGE SCALE GENOMIC DNA]</scope>
    <source>
        <strain evidence="3">ATCC BAA-887 / DSM 12427 / ZAS-2</strain>
    </source>
</reference>
<dbReference type="InterPro" id="IPR012296">
    <property type="entry name" value="Nuclease_put_TT1808"/>
</dbReference>
<dbReference type="Gene3D" id="3.90.1570.10">
    <property type="entry name" value="tt1808, chain A"/>
    <property type="match status" value="1"/>
</dbReference>
<dbReference type="HOGENOM" id="CLU_076312_0_2_12"/>
<dbReference type="PANTHER" id="PTHR34107">
    <property type="entry name" value="SLL0198 PROTEIN-RELATED"/>
    <property type="match status" value="1"/>
</dbReference>
<dbReference type="Pfam" id="PF05685">
    <property type="entry name" value="Uma2"/>
    <property type="match status" value="1"/>
</dbReference>
<dbReference type="AlphaFoldDB" id="F5YHB4"/>
<organism evidence="2 3">
    <name type="scientific">Treponema primitia (strain ATCC BAA-887 / DSM 12427 / ZAS-2)</name>
    <dbReference type="NCBI Taxonomy" id="545694"/>
    <lineage>
        <taxon>Bacteria</taxon>
        <taxon>Pseudomonadati</taxon>
        <taxon>Spirochaetota</taxon>
        <taxon>Spirochaetia</taxon>
        <taxon>Spirochaetales</taxon>
        <taxon>Treponemataceae</taxon>
        <taxon>Treponema</taxon>
    </lineage>
</organism>
<dbReference type="Proteomes" id="UP000009223">
    <property type="component" value="Chromosome"/>
</dbReference>
<dbReference type="PANTHER" id="PTHR34107:SF4">
    <property type="entry name" value="SLL1222 PROTEIN"/>
    <property type="match status" value="1"/>
</dbReference>
<dbReference type="STRING" id="545694.TREPR_1090"/>
<dbReference type="eggNOG" id="COG4636">
    <property type="taxonomic scope" value="Bacteria"/>
</dbReference>
<proteinExistence type="predicted"/>
<dbReference type="KEGG" id="tpi:TREPR_1090"/>
<evidence type="ECO:0000313" key="2">
    <source>
        <dbReference type="EMBL" id="AEF83832.1"/>
    </source>
</evidence>
<dbReference type="InterPro" id="IPR011335">
    <property type="entry name" value="Restrct_endonuc-II-like"/>
</dbReference>
<dbReference type="CDD" id="cd06260">
    <property type="entry name" value="DUF820-like"/>
    <property type="match status" value="1"/>
</dbReference>
<dbReference type="InterPro" id="IPR008538">
    <property type="entry name" value="Uma2"/>
</dbReference>
<dbReference type="EMBL" id="CP001843">
    <property type="protein sequence ID" value="AEF83832.1"/>
    <property type="molecule type" value="Genomic_DNA"/>
</dbReference>
<dbReference type="SUPFAM" id="SSF52980">
    <property type="entry name" value="Restriction endonuclease-like"/>
    <property type="match status" value="1"/>
</dbReference>
<accession>F5YHB4</accession>
<evidence type="ECO:0000259" key="1">
    <source>
        <dbReference type="Pfam" id="PF05685"/>
    </source>
</evidence>
<name>F5YHB4_TREPZ</name>